<protein>
    <submittedName>
        <fullName evidence="2">Uncharacterized protein</fullName>
    </submittedName>
</protein>
<keyword evidence="3" id="KW-1185">Reference proteome</keyword>
<organism evidence="2 3">
    <name type="scientific">Nitrosarchaeum koreense MY1</name>
    <dbReference type="NCBI Taxonomy" id="1001994"/>
    <lineage>
        <taxon>Archaea</taxon>
        <taxon>Nitrososphaerota</taxon>
        <taxon>Nitrososphaeria</taxon>
        <taxon>Nitrosopumilales</taxon>
        <taxon>Nitrosopumilaceae</taxon>
        <taxon>Nitrosarchaeum</taxon>
    </lineage>
</organism>
<evidence type="ECO:0000313" key="2">
    <source>
        <dbReference type="EMBL" id="EGP94540.1"/>
    </source>
</evidence>
<evidence type="ECO:0000313" key="3">
    <source>
        <dbReference type="Proteomes" id="UP000004440"/>
    </source>
</evidence>
<proteinExistence type="predicted"/>
<feature type="region of interest" description="Disordered" evidence="1">
    <location>
        <begin position="1"/>
        <end position="29"/>
    </location>
</feature>
<evidence type="ECO:0000256" key="1">
    <source>
        <dbReference type="SAM" id="MobiDB-lite"/>
    </source>
</evidence>
<comment type="caution">
    <text evidence="2">The sequence shown here is derived from an EMBL/GenBank/DDBJ whole genome shotgun (WGS) entry which is preliminary data.</text>
</comment>
<dbReference type="RefSeq" id="WP_007551550.1">
    <property type="nucleotide sequence ID" value="NZ_AFPU01000001.1"/>
</dbReference>
<dbReference type="EMBL" id="AFPU01000001">
    <property type="protein sequence ID" value="EGP94540.1"/>
    <property type="molecule type" value="Genomic_DNA"/>
</dbReference>
<reference evidence="2 3" key="1">
    <citation type="journal article" date="2011" name="J. Bacteriol.">
        <title>Genome Sequence of an Ammonia-Oxidizing Soil Archaeon, "Candidatus Nitrosoarchaeum koreensis" MY1.</title>
        <authorList>
            <person name="Kim B.K."/>
            <person name="Jung M.Y."/>
            <person name="Yu D.S."/>
            <person name="Park S.J."/>
            <person name="Oh T.K."/>
            <person name="Rhee S.K."/>
            <person name="Kim J.F."/>
        </authorList>
    </citation>
    <scope>NUCLEOTIDE SEQUENCE [LARGE SCALE GENOMIC DNA]</scope>
    <source>
        <strain evidence="2 3">MY1</strain>
    </source>
</reference>
<dbReference type="SUPFAM" id="SSF117070">
    <property type="entry name" value="LEA14-like"/>
    <property type="match status" value="1"/>
</dbReference>
<dbReference type="Gene3D" id="2.60.40.1820">
    <property type="match status" value="1"/>
</dbReference>
<dbReference type="AlphaFoldDB" id="F9CZF1"/>
<dbReference type="Proteomes" id="UP000004440">
    <property type="component" value="Unassembled WGS sequence"/>
</dbReference>
<accession>F9CZF1</accession>
<dbReference type="PATRIC" id="fig|1001994.6.peg.1767"/>
<gene>
    <name evidence="2" type="ORF">MY1_1794</name>
</gene>
<sequence>MILLSGSSSVINSPENTNQEIKSDTSQEPISSQIQSLTVELDDISIKEVTPRGATIEISFKINNPNSNSVIVQVMDYQLFETGYSNVEQISGGQIGSRPEGMVEFGSDYYVLLAENSIILKDKIQLKNTGNTPKLWSDLESDTAKWRVTGTVFYNLSSMTSGQENTLHFEFEK</sequence>
<name>F9CZF1_9ARCH</name>